<dbReference type="Gene3D" id="1.20.1290.10">
    <property type="entry name" value="AhpD-like"/>
    <property type="match status" value="1"/>
</dbReference>
<organism evidence="2">
    <name type="scientific">uncultured Acetobacteraceae bacterium</name>
    <dbReference type="NCBI Taxonomy" id="169975"/>
    <lineage>
        <taxon>Bacteria</taxon>
        <taxon>Pseudomonadati</taxon>
        <taxon>Pseudomonadota</taxon>
        <taxon>Alphaproteobacteria</taxon>
        <taxon>Acetobacterales</taxon>
        <taxon>Acetobacteraceae</taxon>
        <taxon>environmental samples</taxon>
    </lineage>
</organism>
<evidence type="ECO:0000259" key="1">
    <source>
        <dbReference type="Pfam" id="PF02627"/>
    </source>
</evidence>
<dbReference type="InterPro" id="IPR004675">
    <property type="entry name" value="AhpD_core"/>
</dbReference>
<dbReference type="InterPro" id="IPR003779">
    <property type="entry name" value="CMD-like"/>
</dbReference>
<dbReference type="PANTHER" id="PTHR34846">
    <property type="entry name" value="4-CARBOXYMUCONOLACTONE DECARBOXYLASE FAMILY PROTEIN (AFU_ORTHOLOGUE AFUA_6G11590)"/>
    <property type="match status" value="1"/>
</dbReference>
<accession>A0A6J4IBX2</accession>
<protein>
    <submittedName>
        <fullName evidence="2">4-carboxymuconolactone decarboxylase domain/alkylhydroperoxidase AhpD family core domain protein</fullName>
    </submittedName>
</protein>
<keyword evidence="2" id="KW-0575">Peroxidase</keyword>
<sequence length="150" mass="16000">MSQRMDYNAASPAGMRALSAVHGYVRQSGLPPRLVDLVFLRVSQINGCAYCIDMHSRDLLKAGLPVEHLVLVSAWPEAGGIFGEQERAALAWAEAVTRLGDRGVPDSAFEAAAAVFGEKQLADLTIAVGLMNAYNRVAISFRATPMALAA</sequence>
<dbReference type="EMBL" id="CADCTL010000128">
    <property type="protein sequence ID" value="CAA9246173.1"/>
    <property type="molecule type" value="Genomic_DNA"/>
</dbReference>
<proteinExistence type="predicted"/>
<dbReference type="AlphaFoldDB" id="A0A6J4IBX2"/>
<dbReference type="GO" id="GO:0051920">
    <property type="term" value="F:peroxiredoxin activity"/>
    <property type="evidence" value="ECO:0007669"/>
    <property type="project" value="InterPro"/>
</dbReference>
<reference evidence="2" key="1">
    <citation type="submission" date="2020-02" db="EMBL/GenBank/DDBJ databases">
        <authorList>
            <person name="Meier V. D."/>
        </authorList>
    </citation>
    <scope>NUCLEOTIDE SEQUENCE</scope>
    <source>
        <strain evidence="2">AVDCRST_MAG04</strain>
    </source>
</reference>
<dbReference type="NCBIfam" id="TIGR00778">
    <property type="entry name" value="ahpD_dom"/>
    <property type="match status" value="1"/>
</dbReference>
<dbReference type="SUPFAM" id="SSF69118">
    <property type="entry name" value="AhpD-like"/>
    <property type="match status" value="1"/>
</dbReference>
<dbReference type="PANTHER" id="PTHR34846:SF10">
    <property type="entry name" value="CYTOPLASMIC PROTEIN"/>
    <property type="match status" value="1"/>
</dbReference>
<evidence type="ECO:0000313" key="2">
    <source>
        <dbReference type="EMBL" id="CAA9246173.1"/>
    </source>
</evidence>
<gene>
    <name evidence="2" type="ORF">AVDCRST_MAG04-1871</name>
</gene>
<dbReference type="InterPro" id="IPR029032">
    <property type="entry name" value="AhpD-like"/>
</dbReference>
<dbReference type="Pfam" id="PF02627">
    <property type="entry name" value="CMD"/>
    <property type="match status" value="1"/>
</dbReference>
<name>A0A6J4IBX2_9PROT</name>
<feature type="domain" description="Carboxymuconolactone decarboxylase-like" evidence="1">
    <location>
        <begin position="12"/>
        <end position="95"/>
    </location>
</feature>
<keyword evidence="2" id="KW-0560">Oxidoreductase</keyword>